<evidence type="ECO:0000259" key="1">
    <source>
        <dbReference type="Pfam" id="PF17989"/>
    </source>
</evidence>
<reference evidence="3 4" key="1">
    <citation type="submission" date="2019-04" db="EMBL/GenBank/DDBJ databases">
        <title>Genome sequencing of Clostridium botulinum Groups I-IV and Clostridium butyricum.</title>
        <authorList>
            <person name="Brunt J."/>
            <person name="Van Vliet A.H.M."/>
            <person name="Stringer S.C."/>
            <person name="Carter A.T."/>
            <person name="Peck M.W."/>
        </authorList>
    </citation>
    <scope>NUCLEOTIDE SEQUENCE [LARGE SCALE GENOMIC DNA]</scope>
    <source>
        <strain evidence="3 4">BL81</strain>
    </source>
</reference>
<dbReference type="InterPro" id="IPR043129">
    <property type="entry name" value="ATPase_NBD"/>
</dbReference>
<dbReference type="InterPro" id="IPR040607">
    <property type="entry name" value="ALP_N"/>
</dbReference>
<dbReference type="AlphaFoldDB" id="A0A6B4JNM6"/>
<dbReference type="EMBL" id="SXFB01000006">
    <property type="protein sequence ID" value="NFV26512.1"/>
    <property type="molecule type" value="Genomic_DNA"/>
</dbReference>
<dbReference type="Pfam" id="PF21522">
    <property type="entry name" value="MreB-like_C"/>
    <property type="match status" value="1"/>
</dbReference>
<protein>
    <submittedName>
        <fullName evidence="3">ParM/StbA family protein</fullName>
    </submittedName>
</protein>
<evidence type="ECO:0000259" key="2">
    <source>
        <dbReference type="Pfam" id="PF21522"/>
    </source>
</evidence>
<dbReference type="SUPFAM" id="SSF53067">
    <property type="entry name" value="Actin-like ATPase domain"/>
    <property type="match status" value="2"/>
</dbReference>
<feature type="domain" description="Actin-like protein N-terminal" evidence="1">
    <location>
        <begin position="5"/>
        <end position="130"/>
    </location>
</feature>
<dbReference type="Gene3D" id="3.30.420.40">
    <property type="match status" value="2"/>
</dbReference>
<evidence type="ECO:0000313" key="4">
    <source>
        <dbReference type="Proteomes" id="UP000486903"/>
    </source>
</evidence>
<name>A0A6B4JNM6_CLOBO</name>
<dbReference type="RefSeq" id="WP_003369599.1">
    <property type="nucleotide sequence ID" value="NZ_JACBBA010000004.1"/>
</dbReference>
<sequence>MLIGVDLGNFGVNTSENDFFYSRISDISNFSEENKITYEGIDLYIGDGEFSTNWNKSQKENTMPLLFSALARSSNENFFQIVLGLPIQQYKSNKDEFKKYIEDNRGKTIIYKGIKREIIISDVLIAPEGAAAYYNLSAEQKKLIGNKSLIIVDIGGRTTDVCMFQNKEIKKFKTIPTGMLNIYADIVTEVNNRFTESFKLEEGENILKEGLFLYGEKQDINFVKPILQRHFNSIYKDLQLNFELSKGYVLLTGGGSLILKRPFENRLKNLIISKDPVFDNAKGFKKLGTSIWQEK</sequence>
<dbReference type="InterPro" id="IPR049067">
    <property type="entry name" value="MreB-like_C"/>
</dbReference>
<organism evidence="3 4">
    <name type="scientific">Clostridium botulinum</name>
    <dbReference type="NCBI Taxonomy" id="1491"/>
    <lineage>
        <taxon>Bacteria</taxon>
        <taxon>Bacillati</taxon>
        <taxon>Bacillota</taxon>
        <taxon>Clostridia</taxon>
        <taxon>Eubacteriales</taxon>
        <taxon>Clostridiaceae</taxon>
        <taxon>Clostridium</taxon>
    </lineage>
</organism>
<dbReference type="Proteomes" id="UP000486903">
    <property type="component" value="Unassembled WGS sequence"/>
</dbReference>
<accession>A0A6B4JNM6</accession>
<comment type="caution">
    <text evidence="3">The sequence shown here is derived from an EMBL/GenBank/DDBJ whole genome shotgun (WGS) entry which is preliminary data.</text>
</comment>
<feature type="domain" description="Actin homologue MreB-like C-terminal" evidence="2">
    <location>
        <begin position="151"/>
        <end position="263"/>
    </location>
</feature>
<dbReference type="Pfam" id="PF17989">
    <property type="entry name" value="ALP_N"/>
    <property type="match status" value="1"/>
</dbReference>
<proteinExistence type="predicted"/>
<evidence type="ECO:0000313" key="3">
    <source>
        <dbReference type="EMBL" id="NFV26512.1"/>
    </source>
</evidence>
<gene>
    <name evidence="3" type="ORF">FDG31_10080</name>
</gene>